<proteinExistence type="predicted"/>
<gene>
    <name evidence="2" type="ORF">J5X90_02405</name>
</gene>
<reference evidence="2 3" key="1">
    <citation type="submission" date="2021-03" db="EMBL/GenBank/DDBJ databases">
        <title>Complete Genome of Pseudoalteromonas viridis Strain BBR56, a new biocontrol bacterial candidate.</title>
        <authorList>
            <person name="Handayani D.P."/>
            <person name="Isnansetyo A."/>
            <person name="Istiqomah I."/>
            <person name="Jumina J."/>
        </authorList>
    </citation>
    <scope>NUCLEOTIDE SEQUENCE [LARGE SCALE GENOMIC DNA]</scope>
    <source>
        <strain evidence="2 3">BBR56</strain>
    </source>
</reference>
<evidence type="ECO:0000313" key="3">
    <source>
        <dbReference type="Proteomes" id="UP000665025"/>
    </source>
</evidence>
<evidence type="ECO:0000313" key="2">
    <source>
        <dbReference type="EMBL" id="QTL35931.1"/>
    </source>
</evidence>
<dbReference type="Proteomes" id="UP000665025">
    <property type="component" value="Chromosome 1"/>
</dbReference>
<sequence length="360" mass="40786">MDPRNIRLEDIEAVMKQAGATRVIFKQLKNNDNSKQQIYLGTNFDVIQTIPTGRIKSAGTGKKGAIFKAPVNFNWLSLDGTTERAKGAQLILYPKYPEVRLSGILKGCQSAPSHLMQPPTKEERQERDNKYRILILGIVESKQEENRKVLAYMSSWDDALSLEISLQISKLNLDNNLVSEQSVQYDPQVTQSNYLSVASIFYEQTKSNTDSLKKLLERLKVIYHMGKIPSQRLDKSGNVIPYKASNGAGYTLESLFEITPNGRSEPDFLDWELKSHSKGNPVTLMTPEPCMGVYQNDLYEFMTNFGRKTKENQYYFTGMHKANAENEKTGLTFSVEGYDTEKKKLSIQKGVYSYGIVTVK</sequence>
<dbReference type="RefSeq" id="WP_209052663.1">
    <property type="nucleotide sequence ID" value="NZ_CP072425.1"/>
</dbReference>
<keyword evidence="3" id="KW-1185">Reference proteome</keyword>
<dbReference type="InterPro" id="IPR043004">
    <property type="entry name" value="MvaI_BcnI_cat"/>
</dbReference>
<feature type="domain" description="MvaI/BcnI restriction endonuclease" evidence="1">
    <location>
        <begin position="216"/>
        <end position="354"/>
    </location>
</feature>
<dbReference type="InterPro" id="IPR029127">
    <property type="entry name" value="MvaI_BcnI"/>
</dbReference>
<name>A0ABX7V4Y7_9GAMM</name>
<evidence type="ECO:0000259" key="1">
    <source>
        <dbReference type="Pfam" id="PF15515"/>
    </source>
</evidence>
<dbReference type="EMBL" id="CP072425">
    <property type="protein sequence ID" value="QTL35931.1"/>
    <property type="molecule type" value="Genomic_DNA"/>
</dbReference>
<accession>A0ABX7V4Y7</accession>
<dbReference type="Pfam" id="PF15515">
    <property type="entry name" value="MvaI_BcnI"/>
    <property type="match status" value="1"/>
</dbReference>
<protein>
    <recommendedName>
        <fullName evidence="1">MvaI/BcnI restriction endonuclease domain-containing protein</fullName>
    </recommendedName>
</protein>
<organism evidence="2 3">
    <name type="scientific">Pseudoalteromonas viridis</name>
    <dbReference type="NCBI Taxonomy" id="339617"/>
    <lineage>
        <taxon>Bacteria</taxon>
        <taxon>Pseudomonadati</taxon>
        <taxon>Pseudomonadota</taxon>
        <taxon>Gammaproteobacteria</taxon>
        <taxon>Alteromonadales</taxon>
        <taxon>Pseudoalteromonadaceae</taxon>
        <taxon>Pseudoalteromonas</taxon>
    </lineage>
</organism>
<dbReference type="Gene3D" id="3.40.210.20">
    <property type="entry name" value="MvaI/BcnI restriction endonuclease, catalytic domain"/>
    <property type="match status" value="1"/>
</dbReference>